<evidence type="ECO:0000313" key="1">
    <source>
        <dbReference type="EMBL" id="ASV83885.1"/>
    </source>
</evidence>
<evidence type="ECO:0000313" key="2">
    <source>
        <dbReference type="EMBL" id="KAA9366953.1"/>
    </source>
</evidence>
<dbReference type="InterPro" id="IPR011008">
    <property type="entry name" value="Dimeric_a/b-barrel"/>
</dbReference>
<dbReference type="Proteomes" id="UP000215256">
    <property type="component" value="Chromosome 2"/>
</dbReference>
<dbReference type="EMBL" id="VYXQ01000015">
    <property type="protein sequence ID" value="KAA9366953.1"/>
    <property type="molecule type" value="Genomic_DNA"/>
</dbReference>
<evidence type="ECO:0000313" key="4">
    <source>
        <dbReference type="Proteomes" id="UP000327108"/>
    </source>
</evidence>
<sequence length="114" mass="13001">MHTRSAIFEGTIHPGREEEFFHIVKEQLLPVWKRMPNAQAVRVMRMLNVDPGSPSIAMVQEIDYPSLAAVEEALASPVRLEGRVITDKMMEMFDGRFYHVVYEQIPTAEATLTV</sequence>
<protein>
    <submittedName>
        <fullName evidence="1">Putative ethyl tert-butyl ether degradation protein</fullName>
    </submittedName>
</protein>
<dbReference type="Proteomes" id="UP000327108">
    <property type="component" value="Unassembled WGS sequence"/>
</dbReference>
<dbReference type="AlphaFoldDB" id="A0A248UAY0"/>
<reference evidence="2 4" key="2">
    <citation type="submission" date="2019-09" db="EMBL/GenBank/DDBJ databases">
        <title>Biological control of the noxious weed angled onion (Allium triquetrum) thwarted by endophytic bacteria in Victoria, Australia.</title>
        <authorList>
            <person name="Tehranchian P."/>
            <person name="Adair R.J."/>
            <person name="Van T.H."/>
            <person name="Morrison P.D."/>
            <person name="Williams H."/>
            <person name="Lawrie A.C."/>
        </authorList>
    </citation>
    <scope>NUCLEOTIDE SEQUENCE [LARGE SCALE GENOMIC DNA]</scope>
    <source>
        <strain evidence="2 4">RPTAtOch1</strain>
    </source>
</reference>
<dbReference type="Gene3D" id="3.30.70.100">
    <property type="match status" value="1"/>
</dbReference>
<dbReference type="OrthoDB" id="7107863at2"/>
<evidence type="ECO:0000313" key="3">
    <source>
        <dbReference type="Proteomes" id="UP000215256"/>
    </source>
</evidence>
<proteinExistence type="predicted"/>
<reference evidence="1 3" key="1">
    <citation type="submission" date="2017-07" db="EMBL/GenBank/DDBJ databases">
        <title>Phylogenetic study on the rhizospheric bacterium Ochrobactrum sp. A44.</title>
        <authorList>
            <person name="Krzyzanowska D.M."/>
            <person name="Ossowicki A."/>
            <person name="Rajewska M."/>
            <person name="Maciag T."/>
            <person name="Kaczynski Z."/>
            <person name="Czerwicka M."/>
            <person name="Jafra S."/>
        </authorList>
    </citation>
    <scope>NUCLEOTIDE SEQUENCE [LARGE SCALE GENOMIC DNA]</scope>
    <source>
        <strain evidence="1 3">A44</strain>
    </source>
</reference>
<dbReference type="EMBL" id="CP022603">
    <property type="protein sequence ID" value="ASV83885.1"/>
    <property type="molecule type" value="Genomic_DNA"/>
</dbReference>
<dbReference type="RefSeq" id="WP_094575561.1">
    <property type="nucleotide sequence ID" value="NZ_CP022603.1"/>
</dbReference>
<gene>
    <name evidence="1" type="ORF">CES85_4668</name>
    <name evidence="2" type="ORF">F3W84_15540</name>
</gene>
<organism evidence="1 3">
    <name type="scientific">Ochrobactrum quorumnocens</name>
    <dbReference type="NCBI Taxonomy" id="271865"/>
    <lineage>
        <taxon>Bacteria</taxon>
        <taxon>Pseudomonadati</taxon>
        <taxon>Pseudomonadota</taxon>
        <taxon>Alphaproteobacteria</taxon>
        <taxon>Hyphomicrobiales</taxon>
        <taxon>Brucellaceae</taxon>
        <taxon>Brucella/Ochrobactrum group</taxon>
        <taxon>Ochrobactrum</taxon>
    </lineage>
</organism>
<name>A0A248UAY0_9HYPH</name>
<dbReference type="SUPFAM" id="SSF54909">
    <property type="entry name" value="Dimeric alpha+beta barrel"/>
    <property type="match status" value="1"/>
</dbReference>
<keyword evidence="4" id="KW-1185">Reference proteome</keyword>
<dbReference type="KEGG" id="och:CES85_4668"/>
<accession>A0A248UAY0</accession>